<organism evidence="2 3">
    <name type="scientific">Thauera phenylacetica B4P</name>
    <dbReference type="NCBI Taxonomy" id="1234382"/>
    <lineage>
        <taxon>Bacteria</taxon>
        <taxon>Pseudomonadati</taxon>
        <taxon>Pseudomonadota</taxon>
        <taxon>Betaproteobacteria</taxon>
        <taxon>Rhodocyclales</taxon>
        <taxon>Zoogloeaceae</taxon>
        <taxon>Thauera</taxon>
    </lineage>
</organism>
<feature type="transmembrane region" description="Helical" evidence="1">
    <location>
        <begin position="12"/>
        <end position="33"/>
    </location>
</feature>
<evidence type="ECO:0008006" key="4">
    <source>
        <dbReference type="Google" id="ProtNLM"/>
    </source>
</evidence>
<dbReference type="InterPro" id="IPR012902">
    <property type="entry name" value="N_methyl_site"/>
</dbReference>
<keyword evidence="3" id="KW-1185">Reference proteome</keyword>
<dbReference type="RefSeq" id="WP_004356465.1">
    <property type="nucleotide sequence ID" value="NZ_AMXF01000007.1"/>
</dbReference>
<dbReference type="Proteomes" id="UP000013047">
    <property type="component" value="Unassembled WGS sequence"/>
</dbReference>
<protein>
    <recommendedName>
        <fullName evidence="4">Type IV pilus assembly protein PilW</fullName>
    </recommendedName>
</protein>
<keyword evidence="1" id="KW-1133">Transmembrane helix</keyword>
<accession>N6ZWC1</accession>
<name>N6ZWC1_9RHOO</name>
<dbReference type="GO" id="GO:0043683">
    <property type="term" value="P:type IV pilus assembly"/>
    <property type="evidence" value="ECO:0007669"/>
    <property type="project" value="InterPro"/>
</dbReference>
<dbReference type="EMBL" id="AMXF01000007">
    <property type="protein sequence ID" value="ENO98668.1"/>
    <property type="molecule type" value="Genomic_DNA"/>
</dbReference>
<keyword evidence="1" id="KW-0812">Transmembrane</keyword>
<dbReference type="AlphaFoldDB" id="N6ZWC1"/>
<reference evidence="2 3" key="1">
    <citation type="submission" date="2012-09" db="EMBL/GenBank/DDBJ databases">
        <title>Draft Genome Sequences of 6 Strains from Genus Thauera.</title>
        <authorList>
            <person name="Liu B."/>
            <person name="Shapleigh J.P."/>
            <person name="Frostegard A.H."/>
        </authorList>
    </citation>
    <scope>NUCLEOTIDE SEQUENCE [LARGE SCALE GENOMIC DNA]</scope>
    <source>
        <strain evidence="2 3">B4P</strain>
    </source>
</reference>
<evidence type="ECO:0000256" key="1">
    <source>
        <dbReference type="SAM" id="Phobius"/>
    </source>
</evidence>
<proteinExistence type="predicted"/>
<dbReference type="Pfam" id="PF16074">
    <property type="entry name" value="PilW"/>
    <property type="match status" value="1"/>
</dbReference>
<dbReference type="PROSITE" id="PS00409">
    <property type="entry name" value="PROKAR_NTER_METHYL"/>
    <property type="match status" value="1"/>
</dbReference>
<dbReference type="InterPro" id="IPR032092">
    <property type="entry name" value="PilW"/>
</dbReference>
<comment type="caution">
    <text evidence="2">The sequence shown here is derived from an EMBL/GenBank/DDBJ whole genome shotgun (WGS) entry which is preliminary data.</text>
</comment>
<keyword evidence="1" id="KW-0472">Membrane</keyword>
<dbReference type="OrthoDB" id="8533459at2"/>
<evidence type="ECO:0000313" key="2">
    <source>
        <dbReference type="EMBL" id="ENO98668.1"/>
    </source>
</evidence>
<gene>
    <name evidence="2" type="ORF">C667_02623</name>
</gene>
<sequence length="356" mass="37478">MTRNSAQHGLTLVELLVGLATGLVVLLVVSQVMQSFEGQKRTSTGGNDSQTNGAVALYLLEQEIRMAGYGLFGPEGAYCRNGINIYKDGGVVKNAEPFAPARIIDGGAGPDAIVVTRSQAAGDALPLSIVKAMPNPSSIVTVGSDGGLKEGDLFIVGAREGNKVCTLMQLSRSPQDTGNGVNLNHNSGAGSPYNPSKISETFSDTEAYEIGDIAFVMGDGGMGRRFSVPPDGCDHLVESDPVVQDLDEVTCANSMRMVAQVVDLQAEYGVVDGGVLTWVPATGSWAALDADEILQIRAIRVGVVTRHPQFEKTAVPAAPAPAWMGTATSSLIAANPNYRHRVFETVIPLRNVIWAP</sequence>
<evidence type="ECO:0000313" key="3">
    <source>
        <dbReference type="Proteomes" id="UP000013047"/>
    </source>
</evidence>